<dbReference type="SUPFAM" id="SSF48726">
    <property type="entry name" value="Immunoglobulin"/>
    <property type="match status" value="1"/>
</dbReference>
<proteinExistence type="predicted"/>
<dbReference type="Pfam" id="PF07686">
    <property type="entry name" value="V-set"/>
    <property type="match status" value="1"/>
</dbReference>
<reference evidence="4" key="1">
    <citation type="submission" date="2025-08" db="UniProtKB">
        <authorList>
            <consortium name="Ensembl"/>
        </authorList>
    </citation>
    <scope>IDENTIFICATION</scope>
</reference>
<keyword evidence="5" id="KW-1185">Reference proteome</keyword>
<feature type="region of interest" description="Disordered" evidence="1">
    <location>
        <begin position="136"/>
        <end position="161"/>
    </location>
</feature>
<name>A0A673GSU9_9TELE</name>
<dbReference type="PANTHER" id="PTHR23267">
    <property type="entry name" value="IMMUNOGLOBULIN LIGHT CHAIN"/>
    <property type="match status" value="1"/>
</dbReference>
<organism evidence="4 5">
    <name type="scientific">Sinocyclocheilus rhinocerous</name>
    <dbReference type="NCBI Taxonomy" id="307959"/>
    <lineage>
        <taxon>Eukaryota</taxon>
        <taxon>Metazoa</taxon>
        <taxon>Chordata</taxon>
        <taxon>Craniata</taxon>
        <taxon>Vertebrata</taxon>
        <taxon>Euteleostomi</taxon>
        <taxon>Actinopterygii</taxon>
        <taxon>Neopterygii</taxon>
        <taxon>Teleostei</taxon>
        <taxon>Ostariophysi</taxon>
        <taxon>Cypriniformes</taxon>
        <taxon>Cyprinidae</taxon>
        <taxon>Cyprininae</taxon>
        <taxon>Sinocyclocheilus</taxon>
    </lineage>
</organism>
<dbReference type="Proteomes" id="UP000472270">
    <property type="component" value="Unassembled WGS sequence"/>
</dbReference>
<dbReference type="Ensembl" id="ENSSRHT00000017141.1">
    <property type="protein sequence ID" value="ENSSRHP00000016595.1"/>
    <property type="gene ID" value="ENSSRHG00000009146.1"/>
</dbReference>
<dbReference type="InterPro" id="IPR036179">
    <property type="entry name" value="Ig-like_dom_sf"/>
</dbReference>
<accession>A0A673GSU9</accession>
<dbReference type="InterPro" id="IPR050150">
    <property type="entry name" value="IgV_Light_Chain"/>
</dbReference>
<evidence type="ECO:0000313" key="4">
    <source>
        <dbReference type="Ensembl" id="ENSSRHP00000016595.1"/>
    </source>
</evidence>
<sequence length="161" mass="18756">MRFHFFHKWHMLKRFLTIYFTGSNGQVTATQTPQVLTSQRDETVKINCKTNSPVADCSLWRNCVFWYQHKPGHAPKLLIYCIRERHSNVPSRFSGNGAHTDFSLTISGVQKEDEAVVQKPLTNCTDTHRSEVKRHNNTLTGYSKQTSKQNTKNRHFTFKRN</sequence>
<dbReference type="InterPro" id="IPR013106">
    <property type="entry name" value="Ig_V-set"/>
</dbReference>
<feature type="signal peptide" evidence="2">
    <location>
        <begin position="1"/>
        <end position="25"/>
    </location>
</feature>
<dbReference type="AlphaFoldDB" id="A0A673GSU9"/>
<feature type="domain" description="Immunoglobulin V-set" evidence="3">
    <location>
        <begin position="43"/>
        <end position="117"/>
    </location>
</feature>
<dbReference type="Gene3D" id="2.60.40.10">
    <property type="entry name" value="Immunoglobulins"/>
    <property type="match status" value="1"/>
</dbReference>
<feature type="compositionally biased region" description="Polar residues" evidence="1">
    <location>
        <begin position="137"/>
        <end position="150"/>
    </location>
</feature>
<protein>
    <recommendedName>
        <fullName evidence="3">Immunoglobulin V-set domain-containing protein</fullName>
    </recommendedName>
</protein>
<evidence type="ECO:0000259" key="3">
    <source>
        <dbReference type="SMART" id="SM00406"/>
    </source>
</evidence>
<feature type="compositionally biased region" description="Basic residues" evidence="1">
    <location>
        <begin position="151"/>
        <end position="161"/>
    </location>
</feature>
<evidence type="ECO:0000256" key="1">
    <source>
        <dbReference type="SAM" id="MobiDB-lite"/>
    </source>
</evidence>
<evidence type="ECO:0000313" key="5">
    <source>
        <dbReference type="Proteomes" id="UP000472270"/>
    </source>
</evidence>
<dbReference type="SMART" id="SM00406">
    <property type="entry name" value="IGv"/>
    <property type="match status" value="1"/>
</dbReference>
<feature type="chain" id="PRO_5025690245" description="Immunoglobulin V-set domain-containing protein" evidence="2">
    <location>
        <begin position="26"/>
        <end position="161"/>
    </location>
</feature>
<dbReference type="InterPro" id="IPR013783">
    <property type="entry name" value="Ig-like_fold"/>
</dbReference>
<evidence type="ECO:0000256" key="2">
    <source>
        <dbReference type="SAM" id="SignalP"/>
    </source>
</evidence>
<reference evidence="4" key="2">
    <citation type="submission" date="2025-09" db="UniProtKB">
        <authorList>
            <consortium name="Ensembl"/>
        </authorList>
    </citation>
    <scope>IDENTIFICATION</scope>
</reference>
<keyword evidence="2" id="KW-0732">Signal</keyword>